<dbReference type="AlphaFoldDB" id="A0A2H6KFV3"/>
<evidence type="ECO:0000313" key="2">
    <source>
        <dbReference type="Proteomes" id="UP000236319"/>
    </source>
</evidence>
<dbReference type="GeneID" id="39875645"/>
<organism evidence="1 2">
    <name type="scientific">Babesia ovata</name>
    <dbReference type="NCBI Taxonomy" id="189622"/>
    <lineage>
        <taxon>Eukaryota</taxon>
        <taxon>Sar</taxon>
        <taxon>Alveolata</taxon>
        <taxon>Apicomplexa</taxon>
        <taxon>Aconoidasida</taxon>
        <taxon>Piroplasmida</taxon>
        <taxon>Babesiidae</taxon>
        <taxon>Babesia</taxon>
    </lineage>
</organism>
<dbReference type="Proteomes" id="UP000236319">
    <property type="component" value="Unassembled WGS sequence"/>
</dbReference>
<name>A0A2H6KFV3_9APIC</name>
<dbReference type="RefSeq" id="XP_028868118.1">
    <property type="nucleotide sequence ID" value="XM_029012285.1"/>
</dbReference>
<sequence length="539" mass="58559">MICNNIHQIISYNNLINIAVDYLETDVANLGKWSKAAKDVIGKAEDKCKEILDKVSTNSPGSVIYEKAKTLNEKAQTLLKAAKDAKLAVELNVTEALKVVVEMDKSLKKDLKSVKDKIKEGIKSKIQELGVLGLDTLVKSDLGKLKGKIEGLKGEVGKNGENDAAKIALEELVKAKSALETGAVKNIQDAEGDLEGKFRTAIQGPLNTKVQEVGTAIGELGGKFKDRTTATSIQGIFEHIKTKVGKIKGQEGTENGWTIKDASGLAGIAQGLTKYYHKFKGDPFQSIVKGWAEETILPFNVSLRKQLGWGDLDTATSYHTHLGNEISAKINMKYIVTDEGETDFSTALKKLTPSGTGMKDKIQYVHQHCQTFAEVMDEALKKNGTSGNSDLVNEVKQKLKQALEGDAAERHPTRKEALEKALQNAAEKCTCGDCNNKKLEDCTKCQKPECIISQVIEATLSALSTASRQVGKELKSVLLGEGTKGISIAELLDNAQKTTDDLHEQLDEATDPNQGADPKISPAQAVDSKLQAVRNEWRM</sequence>
<gene>
    <name evidence="1" type="ORF">BOVATA_033680</name>
</gene>
<evidence type="ECO:0000313" key="1">
    <source>
        <dbReference type="EMBL" id="GBE61875.1"/>
    </source>
</evidence>
<accession>A0A2H6KFV3</accession>
<proteinExistence type="predicted"/>
<dbReference type="EMBL" id="BDSA01000003">
    <property type="protein sequence ID" value="GBE61875.1"/>
    <property type="molecule type" value="Genomic_DNA"/>
</dbReference>
<protein>
    <submittedName>
        <fullName evidence="1">Extracellular matrix-binding ebh, putative</fullName>
    </submittedName>
</protein>
<keyword evidence="2" id="KW-1185">Reference proteome</keyword>
<reference evidence="1 2" key="1">
    <citation type="journal article" date="2017" name="BMC Genomics">
        <title>Whole-genome assembly of Babesia ovata and comparative genomics between closely related pathogens.</title>
        <authorList>
            <person name="Yamagishi J."/>
            <person name="Asada M."/>
            <person name="Hakimi H."/>
            <person name="Tanaka T.Q."/>
            <person name="Sugimoto C."/>
            <person name="Kawazu S."/>
        </authorList>
    </citation>
    <scope>NUCLEOTIDE SEQUENCE [LARGE SCALE GENOMIC DNA]</scope>
    <source>
        <strain evidence="1 2">Miyake</strain>
    </source>
</reference>
<dbReference type="VEuPathDB" id="PiroplasmaDB:BOVATA_033680"/>
<comment type="caution">
    <text evidence="1">The sequence shown here is derived from an EMBL/GenBank/DDBJ whole genome shotgun (WGS) entry which is preliminary data.</text>
</comment>